<sequence length="382" mass="41573">MATSLPVERYLNEGIAALRRGDATRGRALLSAIESDPRALFPLAFACGALRDEAGARRALQRLLGLQPDHIPALIMMGDLATQTDQRGAAAYYQAAIANAAGQRDALPPELQADLERAAGFIAATSRDYEAFLHDHLAASGIRLSPATRRVEHAIDLLTGKIEIFVQRPSSFYFPGLPQIGFFDRSQFDWLPALEAATGDIQAELHAVMARDWDFPPYVATPADRPPPPNPLRDDPSWGAFHLLRAGAPVAGNAERCPATMAALAATPMPRIDQRAPMALFSLLKPGTHITPHHGMLNTRLIVHLPLITAPECGLRVGAETRGWTLGEALVFDDSIEHEAWNRGDTTRVVLLFAIWRPELTEPEREALSVLFGAVEAFVDQG</sequence>
<dbReference type="RefSeq" id="WP_189674644.1">
    <property type="nucleotide sequence ID" value="NZ_BNAQ01000001.1"/>
</dbReference>
<dbReference type="SUPFAM" id="SSF51197">
    <property type="entry name" value="Clavaminate synthase-like"/>
    <property type="match status" value="1"/>
</dbReference>
<dbReference type="InterPro" id="IPR007803">
    <property type="entry name" value="Asp/Arg/Pro-Hydrxlase"/>
</dbReference>
<protein>
    <recommendedName>
        <fullName evidence="4">Aspartyl/asparaginy/proline hydroxylase domain-containing protein</fullName>
    </recommendedName>
</protein>
<proteinExistence type="inferred from homology"/>
<dbReference type="PANTHER" id="PTHR46332">
    <property type="entry name" value="ASPARTATE BETA-HYDROXYLASE DOMAIN-CONTAINING PROTEIN 2"/>
    <property type="match status" value="1"/>
</dbReference>
<dbReference type="InterPro" id="IPR051821">
    <property type="entry name" value="Asp/Asn_beta-hydroxylase"/>
</dbReference>
<evidence type="ECO:0000313" key="5">
    <source>
        <dbReference type="EMBL" id="GHH07013.1"/>
    </source>
</evidence>
<organism evidence="5 6">
    <name type="scientific">Sphingomonas glacialis</name>
    <dbReference type="NCBI Taxonomy" id="658225"/>
    <lineage>
        <taxon>Bacteria</taxon>
        <taxon>Pseudomonadati</taxon>
        <taxon>Pseudomonadota</taxon>
        <taxon>Alphaproteobacteria</taxon>
        <taxon>Sphingomonadales</taxon>
        <taxon>Sphingomonadaceae</taxon>
        <taxon>Sphingomonas</taxon>
    </lineage>
</organism>
<evidence type="ECO:0000259" key="4">
    <source>
        <dbReference type="Pfam" id="PF05118"/>
    </source>
</evidence>
<dbReference type="EMBL" id="BNAQ01000001">
    <property type="protein sequence ID" value="GHH07013.1"/>
    <property type="molecule type" value="Genomic_DNA"/>
</dbReference>
<dbReference type="InterPro" id="IPR027443">
    <property type="entry name" value="IPNS-like_sf"/>
</dbReference>
<evidence type="ECO:0000313" key="6">
    <source>
        <dbReference type="Proteomes" id="UP000652430"/>
    </source>
</evidence>
<evidence type="ECO:0000256" key="3">
    <source>
        <dbReference type="ARBA" id="ARBA00023002"/>
    </source>
</evidence>
<evidence type="ECO:0000256" key="1">
    <source>
        <dbReference type="ARBA" id="ARBA00007730"/>
    </source>
</evidence>
<gene>
    <name evidence="5" type="ORF">GCM10008023_00680</name>
</gene>
<evidence type="ECO:0000256" key="2">
    <source>
        <dbReference type="ARBA" id="ARBA00022964"/>
    </source>
</evidence>
<comment type="similarity">
    <text evidence="1">Belongs to the aspartyl/asparaginyl beta-hydroxylase family.</text>
</comment>
<reference evidence="6" key="1">
    <citation type="journal article" date="2019" name="Int. J. Syst. Evol. Microbiol.">
        <title>The Global Catalogue of Microorganisms (GCM) 10K type strain sequencing project: providing services to taxonomists for standard genome sequencing and annotation.</title>
        <authorList>
            <consortium name="The Broad Institute Genomics Platform"/>
            <consortium name="The Broad Institute Genome Sequencing Center for Infectious Disease"/>
            <person name="Wu L."/>
            <person name="Ma J."/>
        </authorList>
    </citation>
    <scope>NUCLEOTIDE SEQUENCE [LARGE SCALE GENOMIC DNA]</scope>
    <source>
        <strain evidence="6">CGMCC 1.8957</strain>
    </source>
</reference>
<comment type="caution">
    <text evidence="5">The sequence shown here is derived from an EMBL/GenBank/DDBJ whole genome shotgun (WGS) entry which is preliminary data.</text>
</comment>
<name>A0ABQ3L7H2_9SPHN</name>
<keyword evidence="6" id="KW-1185">Reference proteome</keyword>
<keyword evidence="3" id="KW-0560">Oxidoreductase</keyword>
<feature type="domain" description="Aspartyl/asparaginy/proline hydroxylase" evidence="4">
    <location>
        <begin position="198"/>
        <end position="358"/>
    </location>
</feature>
<dbReference type="InterPro" id="IPR011990">
    <property type="entry name" value="TPR-like_helical_dom_sf"/>
</dbReference>
<accession>A0ABQ3L7H2</accession>
<dbReference type="PANTHER" id="PTHR46332:SF5">
    <property type="entry name" value="ASPARTATE BETA-HYDROXYLASE DOMAIN CONTAINING 2"/>
    <property type="match status" value="1"/>
</dbReference>
<dbReference type="SUPFAM" id="SSF48452">
    <property type="entry name" value="TPR-like"/>
    <property type="match status" value="1"/>
</dbReference>
<dbReference type="Pfam" id="PF05118">
    <property type="entry name" value="Asp_Arg_Hydrox"/>
    <property type="match status" value="1"/>
</dbReference>
<dbReference type="Gene3D" id="2.60.120.330">
    <property type="entry name" value="B-lactam Antibiotic, Isopenicillin N Synthase, Chain"/>
    <property type="match status" value="1"/>
</dbReference>
<dbReference type="Proteomes" id="UP000652430">
    <property type="component" value="Unassembled WGS sequence"/>
</dbReference>
<keyword evidence="2" id="KW-0223">Dioxygenase</keyword>
<dbReference type="Gene3D" id="1.25.40.10">
    <property type="entry name" value="Tetratricopeptide repeat domain"/>
    <property type="match status" value="1"/>
</dbReference>